<evidence type="ECO:0000256" key="4">
    <source>
        <dbReference type="ARBA" id="ARBA00022842"/>
    </source>
</evidence>
<comment type="cofactor">
    <cofactor evidence="1">
        <name>Mg(2+)</name>
        <dbReference type="ChEBI" id="CHEBI:18420"/>
    </cofactor>
</comment>
<dbReference type="GO" id="GO:0016791">
    <property type="term" value="F:phosphatase activity"/>
    <property type="evidence" value="ECO:0007669"/>
    <property type="project" value="TreeGrafter"/>
</dbReference>
<gene>
    <name evidence="5" type="ORF">SAMN04489757_103190</name>
</gene>
<dbReference type="InterPro" id="IPR041492">
    <property type="entry name" value="HAD_2"/>
</dbReference>
<reference evidence="5 6" key="1">
    <citation type="submission" date="2016-10" db="EMBL/GenBank/DDBJ databases">
        <authorList>
            <person name="de Groot N.N."/>
        </authorList>
    </citation>
    <scope>NUCLEOTIDE SEQUENCE [LARGE SCALE GENOMIC DNA]</scope>
    <source>
        <strain evidence="5 6">DSM 1283</strain>
    </source>
</reference>
<dbReference type="Pfam" id="PF13419">
    <property type="entry name" value="HAD_2"/>
    <property type="match status" value="1"/>
</dbReference>
<evidence type="ECO:0000313" key="6">
    <source>
        <dbReference type="Proteomes" id="UP000198806"/>
    </source>
</evidence>
<name>A0A1I5CP79_9FIRM</name>
<sequence>MNKPKMILFDYGQTLINESIFNGLAGQRALLNRAVKNGSGATAEDIHNFVEELEQEIGRYNPNTVESYKYEIHNFNFQRYINEYFELEFDMEPWEIEKIFWDNASPAIATEGIEELLEYLAINNIRTGVISNISFGEHSLKERINELIPTNHFEFIMATSDYVFRKPSKYIFQFALKKAGLKPEEVWYCGDNPICDVDGSVNAGMTGVWYTGAVRHKSATPKSHHIHIENWKELIHILNS</sequence>
<dbReference type="PANTHER" id="PTHR46470:SF2">
    <property type="entry name" value="GLYCERALDEHYDE 3-PHOSPHATE PHOSPHATASE"/>
    <property type="match status" value="1"/>
</dbReference>
<keyword evidence="6" id="KW-1185">Reference proteome</keyword>
<organism evidence="5 6">
    <name type="scientific">Anaerocolumna aminovalerica</name>
    <dbReference type="NCBI Taxonomy" id="1527"/>
    <lineage>
        <taxon>Bacteria</taxon>
        <taxon>Bacillati</taxon>
        <taxon>Bacillota</taxon>
        <taxon>Clostridia</taxon>
        <taxon>Lachnospirales</taxon>
        <taxon>Lachnospiraceae</taxon>
        <taxon>Anaerocolumna</taxon>
    </lineage>
</organism>
<proteinExistence type="predicted"/>
<protein>
    <submittedName>
        <fullName evidence="5">Putative hydrolase of the HAD superfamily</fullName>
    </submittedName>
</protein>
<keyword evidence="2" id="KW-0479">Metal-binding</keyword>
<keyword evidence="3 5" id="KW-0378">Hydrolase</keyword>
<dbReference type="AlphaFoldDB" id="A0A1I5CP79"/>
<dbReference type="InterPro" id="IPR051400">
    <property type="entry name" value="HAD-like_hydrolase"/>
</dbReference>
<dbReference type="InterPro" id="IPR023198">
    <property type="entry name" value="PGP-like_dom2"/>
</dbReference>
<dbReference type="Gene3D" id="3.40.50.1000">
    <property type="entry name" value="HAD superfamily/HAD-like"/>
    <property type="match status" value="1"/>
</dbReference>
<dbReference type="EMBL" id="FOWD01000003">
    <property type="protein sequence ID" value="SFN88825.1"/>
    <property type="molecule type" value="Genomic_DNA"/>
</dbReference>
<dbReference type="SUPFAM" id="SSF56784">
    <property type="entry name" value="HAD-like"/>
    <property type="match status" value="1"/>
</dbReference>
<dbReference type="InterPro" id="IPR023214">
    <property type="entry name" value="HAD_sf"/>
</dbReference>
<accession>A0A1I5CP79</accession>
<dbReference type="InterPro" id="IPR036412">
    <property type="entry name" value="HAD-like_sf"/>
</dbReference>
<dbReference type="PANTHER" id="PTHR46470">
    <property type="entry name" value="N-ACYLNEURAMINATE-9-PHOSPHATASE"/>
    <property type="match status" value="1"/>
</dbReference>
<dbReference type="Gene3D" id="1.10.150.240">
    <property type="entry name" value="Putative phosphatase, domain 2"/>
    <property type="match status" value="1"/>
</dbReference>
<dbReference type="SFLD" id="SFLDG01129">
    <property type="entry name" value="C1.5:_HAD__Beta-PGM__Phosphata"/>
    <property type="match status" value="1"/>
</dbReference>
<dbReference type="InterPro" id="IPR006439">
    <property type="entry name" value="HAD-SF_hydro_IA"/>
</dbReference>
<dbReference type="STRING" id="1527.SAMN04489757_103190"/>
<evidence type="ECO:0000256" key="3">
    <source>
        <dbReference type="ARBA" id="ARBA00022801"/>
    </source>
</evidence>
<dbReference type="GO" id="GO:0046872">
    <property type="term" value="F:metal ion binding"/>
    <property type="evidence" value="ECO:0007669"/>
    <property type="project" value="UniProtKB-KW"/>
</dbReference>
<evidence type="ECO:0000256" key="2">
    <source>
        <dbReference type="ARBA" id="ARBA00022723"/>
    </source>
</evidence>
<dbReference type="NCBIfam" id="TIGR01549">
    <property type="entry name" value="HAD-SF-IA-v1"/>
    <property type="match status" value="1"/>
</dbReference>
<evidence type="ECO:0000256" key="1">
    <source>
        <dbReference type="ARBA" id="ARBA00001946"/>
    </source>
</evidence>
<dbReference type="SFLD" id="SFLDS00003">
    <property type="entry name" value="Haloacid_Dehalogenase"/>
    <property type="match status" value="1"/>
</dbReference>
<evidence type="ECO:0000313" key="5">
    <source>
        <dbReference type="EMBL" id="SFN88825.1"/>
    </source>
</evidence>
<keyword evidence="4" id="KW-0460">Magnesium</keyword>
<dbReference type="GO" id="GO:0044281">
    <property type="term" value="P:small molecule metabolic process"/>
    <property type="evidence" value="ECO:0007669"/>
    <property type="project" value="UniProtKB-ARBA"/>
</dbReference>
<dbReference type="RefSeq" id="WP_170847872.1">
    <property type="nucleotide sequence ID" value="NZ_BAABFM010000006.1"/>
</dbReference>
<dbReference type="Proteomes" id="UP000198806">
    <property type="component" value="Unassembled WGS sequence"/>
</dbReference>